<dbReference type="InterPro" id="IPR057326">
    <property type="entry name" value="KR_dom"/>
</dbReference>
<evidence type="ECO:0000256" key="4">
    <source>
        <dbReference type="SAM" id="MobiDB-lite"/>
    </source>
</evidence>
<evidence type="ECO:0000313" key="6">
    <source>
        <dbReference type="EMBL" id="GAA2244951.1"/>
    </source>
</evidence>
<dbReference type="PANTHER" id="PTHR43976:SF16">
    <property type="entry name" value="SHORT-CHAIN DEHYDROGENASE_REDUCTASE FAMILY PROTEIN"/>
    <property type="match status" value="1"/>
</dbReference>
<dbReference type="Gene3D" id="3.40.50.720">
    <property type="entry name" value="NAD(P)-binding Rossmann-like Domain"/>
    <property type="match status" value="1"/>
</dbReference>
<dbReference type="InterPro" id="IPR002347">
    <property type="entry name" value="SDR_fam"/>
</dbReference>
<dbReference type="CDD" id="cd05374">
    <property type="entry name" value="17beta-HSD-like_SDR_c"/>
    <property type="match status" value="1"/>
</dbReference>
<comment type="caution">
    <text evidence="6">The sequence shown here is derived from an EMBL/GenBank/DDBJ whole genome shotgun (WGS) entry which is preliminary data.</text>
</comment>
<feature type="region of interest" description="Disordered" evidence="4">
    <location>
        <begin position="21"/>
        <end position="44"/>
    </location>
</feature>
<sequence>MSEWHSSGPCDALSVTRLTARHGSSRQVTEYPGSADAGRSGSDPWERQDVMTLRWLITGCSSGLGLALARAAADAGHRVLATARRPSALDPLAAAHPARVVAARLDVRDADQCAAAVRLAVDGFGGLDVLVNNAGCGLFGTVEETSDEELRDQLEALVVGPWRLARLVLPLMRAQGSGHILNVSSIAGRTGFPGLAGYITAKHALEGLTQALATEAAPFGIRVTALEPGPFTTSFGAKAAETRARIPAYEEITRQTREGVQGLADDPSLGRPAEFAELVLRVVAAPPADTPVRIPVGGPAHATIAAVEDAARQELRQARALSTT</sequence>
<dbReference type="SUPFAM" id="SSF51735">
    <property type="entry name" value="NAD(P)-binding Rossmann-fold domains"/>
    <property type="match status" value="1"/>
</dbReference>
<dbReference type="PRINTS" id="PR00081">
    <property type="entry name" value="GDHRDH"/>
</dbReference>
<dbReference type="SMART" id="SM00822">
    <property type="entry name" value="PKS_KR"/>
    <property type="match status" value="1"/>
</dbReference>
<dbReference type="InterPro" id="IPR036291">
    <property type="entry name" value="NAD(P)-bd_dom_sf"/>
</dbReference>
<evidence type="ECO:0000259" key="5">
    <source>
        <dbReference type="SMART" id="SM00822"/>
    </source>
</evidence>
<keyword evidence="2" id="KW-0560">Oxidoreductase</keyword>
<dbReference type="PANTHER" id="PTHR43976">
    <property type="entry name" value="SHORT CHAIN DEHYDROGENASE"/>
    <property type="match status" value="1"/>
</dbReference>
<dbReference type="Pfam" id="PF00106">
    <property type="entry name" value="adh_short"/>
    <property type="match status" value="1"/>
</dbReference>
<dbReference type="PRINTS" id="PR00080">
    <property type="entry name" value="SDRFAMILY"/>
</dbReference>
<protein>
    <submittedName>
        <fullName evidence="6">Oxidoreductase</fullName>
    </submittedName>
</protein>
<name>A0ABN3DZ48_9ACTN</name>
<evidence type="ECO:0000313" key="7">
    <source>
        <dbReference type="Proteomes" id="UP001500305"/>
    </source>
</evidence>
<comment type="similarity">
    <text evidence="1 3">Belongs to the short-chain dehydrogenases/reductases (SDR) family.</text>
</comment>
<accession>A0ABN3DZ48</accession>
<keyword evidence="7" id="KW-1185">Reference proteome</keyword>
<feature type="domain" description="Ketoreductase" evidence="5">
    <location>
        <begin position="53"/>
        <end position="229"/>
    </location>
</feature>
<gene>
    <name evidence="6" type="ORF">GCM10010430_28510</name>
</gene>
<reference evidence="6 7" key="1">
    <citation type="journal article" date="2019" name="Int. J. Syst. Evol. Microbiol.">
        <title>The Global Catalogue of Microorganisms (GCM) 10K type strain sequencing project: providing services to taxonomists for standard genome sequencing and annotation.</title>
        <authorList>
            <consortium name="The Broad Institute Genomics Platform"/>
            <consortium name="The Broad Institute Genome Sequencing Center for Infectious Disease"/>
            <person name="Wu L."/>
            <person name="Ma J."/>
        </authorList>
    </citation>
    <scope>NUCLEOTIDE SEQUENCE [LARGE SCALE GENOMIC DNA]</scope>
    <source>
        <strain evidence="6 7">JCM 7356</strain>
    </source>
</reference>
<dbReference type="EMBL" id="BAAATR010000010">
    <property type="protein sequence ID" value="GAA2244951.1"/>
    <property type="molecule type" value="Genomic_DNA"/>
</dbReference>
<dbReference type="InterPro" id="IPR051911">
    <property type="entry name" value="SDR_oxidoreductase"/>
</dbReference>
<proteinExistence type="inferred from homology"/>
<evidence type="ECO:0000256" key="2">
    <source>
        <dbReference type="ARBA" id="ARBA00023002"/>
    </source>
</evidence>
<organism evidence="6 7">
    <name type="scientific">Kitasatospora cystarginea</name>
    <dbReference type="NCBI Taxonomy" id="58350"/>
    <lineage>
        <taxon>Bacteria</taxon>
        <taxon>Bacillati</taxon>
        <taxon>Actinomycetota</taxon>
        <taxon>Actinomycetes</taxon>
        <taxon>Kitasatosporales</taxon>
        <taxon>Streptomycetaceae</taxon>
        <taxon>Kitasatospora</taxon>
    </lineage>
</organism>
<evidence type="ECO:0000256" key="1">
    <source>
        <dbReference type="ARBA" id="ARBA00006484"/>
    </source>
</evidence>
<evidence type="ECO:0000256" key="3">
    <source>
        <dbReference type="RuleBase" id="RU000363"/>
    </source>
</evidence>
<dbReference type="Proteomes" id="UP001500305">
    <property type="component" value="Unassembled WGS sequence"/>
</dbReference>